<keyword evidence="3" id="KW-1185">Reference proteome</keyword>
<dbReference type="InterPro" id="IPR002692">
    <property type="entry name" value="S45"/>
</dbReference>
<dbReference type="EMBL" id="AP019782">
    <property type="protein sequence ID" value="BBL71142.1"/>
    <property type="molecule type" value="Genomic_DNA"/>
</dbReference>
<dbReference type="PANTHER" id="PTHR34218">
    <property type="entry name" value="PEPTIDASE S45 PENICILLIN AMIDASE"/>
    <property type="match status" value="1"/>
</dbReference>
<sequence length="800" mass="87622">MRSPVKPGGWKWPRRIAAAALAAILAAAGVAALLAGASLPDWDGERGLAGLRAAVTVEFDRRGIPRIHADSRDDAFRALGFVTAHDRLFQMDLLRRRGGGRLAEVLGEAALKSDRWHRVMGFQQVAAAAAARLPAEQRAVLDAYADGVNQAMDGMSLMPFEFLLLRYRPEPWRAEDSLLVVLGMFENLTWRTGEQELRASVMEAALGKEVSDFLLPETDRYTDGISNGKQPWRPVTAMPRQALAALLADSPPPQAGLVQAGEMPVGSNGWLVSPGKSRGGRAMLANDMHLALRVPNIWYRAEMRLPDRLLAGITLPGVPLFVSGSNGRVAWGYTSVAGDFVDFVPLEMAADSPDRYRTPQGDVPLGVRRETIRVKGQADVALDVRTSVWGPLLPDPLLGKPVAVRWTALDPAASDLALLDLQDAEDVFQALPIMQRAGGPPLNGLLADSRGNIAWTYVGKIPDRRNLDGLLSRSWADGSRGWRGYVAAGDKPRIVNPPAGYLVNANQRMVGREYPHVIGQDFDSGYRAFRIAERLSQLQGVTEKDLLQVQLDTRTEFYRYYQRLALDALETHRSTLSPELRALRRHIQDWDGHAWPESRGLAVLVEFRRLLADAVLAPLLARCRALDPSFEYTWRNMDEPLRQLLDARAPELLPPQGGHARWDELLLDRLEAAAQAVLSRCGADTWKDASWGCVNPTRIEHPFAAVHPLLGALLNMPDAPLPGCRQCVRMADGSGGASERLVVAPGSEQDALLHMPGGQSGNPLSAYYDDQQRDWLAGVATPLLAGETLQRLTLTPAGRP</sequence>
<comment type="subunit">
    <text evidence="1">Heterodimer of an alpha subunit and a beta subunit processed from the same precursor.</text>
</comment>
<dbReference type="CDD" id="cd03747">
    <property type="entry name" value="Ntn_PGA_like"/>
    <property type="match status" value="1"/>
</dbReference>
<evidence type="ECO:0000313" key="2">
    <source>
        <dbReference type="EMBL" id="BBL71142.1"/>
    </source>
</evidence>
<name>A0A8D4VR88_9GAMM</name>
<dbReference type="AlphaFoldDB" id="A0A8D4VR88"/>
<proteinExistence type="predicted"/>
<dbReference type="PANTHER" id="PTHR34218:SF4">
    <property type="entry name" value="ACYL-HOMOSERINE LACTONE ACYLASE QUIP"/>
    <property type="match status" value="1"/>
</dbReference>
<dbReference type="PIRSF" id="PIRSF001227">
    <property type="entry name" value="Pen_acylase"/>
    <property type="match status" value="1"/>
</dbReference>
<dbReference type="GO" id="GO:0017000">
    <property type="term" value="P:antibiotic biosynthetic process"/>
    <property type="evidence" value="ECO:0007669"/>
    <property type="project" value="InterPro"/>
</dbReference>
<protein>
    <submittedName>
        <fullName evidence="2">Peptidase</fullName>
    </submittedName>
</protein>
<reference evidence="2" key="1">
    <citation type="submission" date="2019-06" db="EMBL/GenBank/DDBJ databases">
        <title>Complete genome sequence of Methylogaea oryzae strain JCM16910.</title>
        <authorList>
            <person name="Asakawa S."/>
        </authorList>
    </citation>
    <scope>NUCLEOTIDE SEQUENCE</scope>
    <source>
        <strain evidence="2">E10</strain>
    </source>
</reference>
<organism evidence="2 3">
    <name type="scientific">Methylogaea oryzae</name>
    <dbReference type="NCBI Taxonomy" id="1295382"/>
    <lineage>
        <taxon>Bacteria</taxon>
        <taxon>Pseudomonadati</taxon>
        <taxon>Pseudomonadota</taxon>
        <taxon>Gammaproteobacteria</taxon>
        <taxon>Methylococcales</taxon>
        <taxon>Methylococcaceae</taxon>
        <taxon>Methylogaea</taxon>
    </lineage>
</organism>
<evidence type="ECO:0000313" key="3">
    <source>
        <dbReference type="Proteomes" id="UP000824988"/>
    </source>
</evidence>
<dbReference type="Proteomes" id="UP000824988">
    <property type="component" value="Chromosome"/>
</dbReference>
<dbReference type="RefSeq" id="WP_221048846.1">
    <property type="nucleotide sequence ID" value="NZ_AP019782.1"/>
</dbReference>
<evidence type="ECO:0000256" key="1">
    <source>
        <dbReference type="ARBA" id="ARBA00038735"/>
    </source>
</evidence>
<accession>A0A8D4VR88</accession>
<dbReference type="GO" id="GO:0016787">
    <property type="term" value="F:hydrolase activity"/>
    <property type="evidence" value="ECO:0007669"/>
    <property type="project" value="InterPro"/>
</dbReference>
<dbReference type="Pfam" id="PF01804">
    <property type="entry name" value="Penicil_amidase"/>
    <property type="match status" value="1"/>
</dbReference>
<dbReference type="KEGG" id="moz:MoryE10_17480"/>
<dbReference type="InterPro" id="IPR014395">
    <property type="entry name" value="Pen/GL7ACA/AHL_acylase"/>
</dbReference>
<gene>
    <name evidence="2" type="ORF">MoryE10_17480</name>
</gene>